<accession>A0A454CAJ3</accession>
<evidence type="ECO:0008006" key="3">
    <source>
        <dbReference type="Google" id="ProtNLM"/>
    </source>
</evidence>
<sequence length="327" mass="38437">MKLLILSRHGLRYPFFTKERSIKYFNKDIVNWNIDNLGSAFLTDKGALFELKMAQKIREFFNITNDINVKVMANSTQRTFQTAQLLSIGLFPAKKVDIQCQDYSFKNENEWYDINTDDINLVDYDLLWRYEAKSKKIYQKIIDLFDLKNCLFTNEETNITLNENKDGVFWRGKFFMACSLSDLLVVKYYFNEPYDSIFKSNNFIRDLRLIGKAKDYVIDFAFCDKNVINSNKKNIYKLIKKEFNNGKDLTLIVGHDTNIATTLAMLDVKMPDLKQLEKYPIGSKLIFAINDDNSFDLYIAFFDFKDIRNFNLSNPQIIKIASKIFLK</sequence>
<evidence type="ECO:0000313" key="2">
    <source>
        <dbReference type="Proteomes" id="UP000029712"/>
    </source>
</evidence>
<evidence type="ECO:0000313" key="1">
    <source>
        <dbReference type="EMBL" id="AYN65666.1"/>
    </source>
</evidence>
<protein>
    <recommendedName>
        <fullName evidence="3">Glucose-1-phosphatase</fullName>
    </recommendedName>
</protein>
<name>A0A454CAJ3_METHO</name>
<dbReference type="Gene3D" id="3.40.50.1240">
    <property type="entry name" value="Phosphoglycerate mutase-like"/>
    <property type="match status" value="2"/>
</dbReference>
<organism evidence="1 2">
    <name type="scientific">Metamycoplasma hominis</name>
    <name type="common">Mycoplasma hominis</name>
    <dbReference type="NCBI Taxonomy" id="2098"/>
    <lineage>
        <taxon>Bacteria</taxon>
        <taxon>Bacillati</taxon>
        <taxon>Mycoplasmatota</taxon>
        <taxon>Mycoplasmoidales</taxon>
        <taxon>Metamycoplasmataceae</taxon>
        <taxon>Metamycoplasma</taxon>
    </lineage>
</organism>
<proteinExistence type="predicted"/>
<dbReference type="Proteomes" id="UP000029712">
    <property type="component" value="Chromosome"/>
</dbReference>
<dbReference type="Pfam" id="PF00328">
    <property type="entry name" value="His_Phos_2"/>
    <property type="match status" value="1"/>
</dbReference>
<reference evidence="1 2" key="1">
    <citation type="submission" date="2014-08" db="EMBL/GenBank/DDBJ databases">
        <authorList>
            <person name="Kuleshov K."/>
            <person name="Dedkov V."/>
            <person name="Markelov M."/>
            <person name="Pimkina E."/>
        </authorList>
    </citation>
    <scope>NUCLEOTIDE SEQUENCE [LARGE SCALE GENOMIC DNA]</scope>
    <source>
        <strain evidence="2">TOA</strain>
    </source>
</reference>
<dbReference type="RefSeq" id="WP_036438587.1">
    <property type="nucleotide sequence ID" value="NZ_CP033021.1"/>
</dbReference>
<dbReference type="SUPFAM" id="SSF53254">
    <property type="entry name" value="Phosphoglycerate mutase-like"/>
    <property type="match status" value="1"/>
</dbReference>
<reference evidence="1 2" key="2">
    <citation type="submission" date="2018-10" db="EMBL/GenBank/DDBJ databases">
        <title>Detection and isolation of Mycoplasma hominis as a predominant microorganism from pelvic cavity of patient with salpingitis and tubo-ovarian abscess.</title>
        <authorList>
            <person name="Guschin A.E."/>
            <person name="Khayrullina G.A."/>
            <person name="Rakovskaya I.V."/>
            <person name="Shelenkov A.A."/>
            <person name="Shagin D.A."/>
        </authorList>
    </citation>
    <scope>NUCLEOTIDE SEQUENCE [LARGE SCALE GENOMIC DNA]</scope>
    <source>
        <strain evidence="2">TOA</strain>
    </source>
</reference>
<gene>
    <name evidence="1" type="ORF">KN71_003155</name>
</gene>
<dbReference type="OrthoDB" id="395886at2"/>
<dbReference type="AlphaFoldDB" id="A0A454CAJ3"/>
<dbReference type="InterPro" id="IPR000560">
    <property type="entry name" value="His_Pase_clade-2"/>
</dbReference>
<dbReference type="InterPro" id="IPR029033">
    <property type="entry name" value="His_PPase_superfam"/>
</dbReference>
<dbReference type="EMBL" id="CP033021">
    <property type="protein sequence ID" value="AYN65666.1"/>
    <property type="molecule type" value="Genomic_DNA"/>
</dbReference>